<name>A0A0S3F418_9SPHN</name>
<gene>
    <name evidence="2" type="ORF">ATN00_04225</name>
</gene>
<keyword evidence="1" id="KW-1133">Transmembrane helix</keyword>
<evidence type="ECO:0000313" key="2">
    <source>
        <dbReference type="EMBL" id="ALR22370.1"/>
    </source>
</evidence>
<dbReference type="AlphaFoldDB" id="A0A0S3F418"/>
<reference evidence="2 3" key="1">
    <citation type="submission" date="2015-11" db="EMBL/GenBank/DDBJ databases">
        <title>A Two-component Flavoprotein Monooxygenase System MeaXY Responsible for para-Hydroxylation of 2-Methyl-6-ethylaniline and 2,6-Diethylaniline in Sphingobium baderi DE-13.</title>
        <authorList>
            <person name="Cheng M."/>
            <person name="Meng Q."/>
            <person name="Yang Y."/>
            <person name="Chu C."/>
            <person name="Yan X."/>
            <person name="He J."/>
            <person name="Li S."/>
        </authorList>
    </citation>
    <scope>NUCLEOTIDE SEQUENCE [LARGE SCALE GENOMIC DNA]</scope>
    <source>
        <strain evidence="2 3">DE-13</strain>
    </source>
</reference>
<dbReference type="STRING" id="1332080.ATN00_04225"/>
<sequence>MKNPDLSTKAGRKAYRHEMRMIAVRPRRYGLWLLTGGFLLVMSPSALGINSLFGLWPPFLGGAMMLTAMPLLVIGVVLRRRYLAQRNCAQDMIRRIRE</sequence>
<evidence type="ECO:0000313" key="3">
    <source>
        <dbReference type="Proteomes" id="UP000056968"/>
    </source>
</evidence>
<dbReference type="KEGG" id="sbd:ATN00_04225"/>
<dbReference type="Proteomes" id="UP000056968">
    <property type="component" value="Chromosome"/>
</dbReference>
<feature type="transmembrane region" description="Helical" evidence="1">
    <location>
        <begin position="58"/>
        <end position="78"/>
    </location>
</feature>
<accession>A0A0S3F418</accession>
<proteinExistence type="predicted"/>
<keyword evidence="1" id="KW-0472">Membrane</keyword>
<dbReference type="EMBL" id="CP013264">
    <property type="protein sequence ID" value="ALR22370.1"/>
    <property type="molecule type" value="Genomic_DNA"/>
</dbReference>
<organism evidence="2 3">
    <name type="scientific">Sphingobium baderi</name>
    <dbReference type="NCBI Taxonomy" id="1332080"/>
    <lineage>
        <taxon>Bacteria</taxon>
        <taxon>Pseudomonadati</taxon>
        <taxon>Pseudomonadota</taxon>
        <taxon>Alphaproteobacteria</taxon>
        <taxon>Sphingomonadales</taxon>
        <taxon>Sphingomonadaceae</taxon>
        <taxon>Sphingobium</taxon>
    </lineage>
</organism>
<protein>
    <submittedName>
        <fullName evidence="2">Uncharacterized protein</fullName>
    </submittedName>
</protein>
<keyword evidence="1" id="KW-0812">Transmembrane</keyword>
<dbReference type="RefSeq" id="WP_062068394.1">
    <property type="nucleotide sequence ID" value="NZ_CP013264.1"/>
</dbReference>
<keyword evidence="3" id="KW-1185">Reference proteome</keyword>
<evidence type="ECO:0000256" key="1">
    <source>
        <dbReference type="SAM" id="Phobius"/>
    </source>
</evidence>
<dbReference type="OrthoDB" id="7475310at2"/>